<proteinExistence type="predicted"/>
<keyword evidence="2" id="KW-1185">Reference proteome</keyword>
<reference evidence="2" key="1">
    <citation type="submission" date="2018-03" db="EMBL/GenBank/DDBJ databases">
        <authorList>
            <person name="Sun L."/>
            <person name="Liu H."/>
            <person name="Chen W."/>
            <person name="Huang K."/>
            <person name="Liu W."/>
            <person name="Gao X."/>
        </authorList>
    </citation>
    <scope>NUCLEOTIDE SEQUENCE [LARGE SCALE GENOMIC DNA]</scope>
    <source>
        <strain evidence="2">SH9</strain>
    </source>
</reference>
<organism evidence="1 2">
    <name type="scientific">Alsobacter soli</name>
    <dbReference type="NCBI Taxonomy" id="2109933"/>
    <lineage>
        <taxon>Bacteria</taxon>
        <taxon>Pseudomonadati</taxon>
        <taxon>Pseudomonadota</taxon>
        <taxon>Alphaproteobacteria</taxon>
        <taxon>Hyphomicrobiales</taxon>
        <taxon>Alsobacteraceae</taxon>
        <taxon>Alsobacter</taxon>
    </lineage>
</organism>
<evidence type="ECO:0000313" key="2">
    <source>
        <dbReference type="Proteomes" id="UP000239772"/>
    </source>
</evidence>
<dbReference type="RefSeq" id="WP_106340332.1">
    <property type="nucleotide sequence ID" value="NZ_PVZS01000041.1"/>
</dbReference>
<name>A0A2T1HM08_9HYPH</name>
<dbReference type="EMBL" id="PVZS01000041">
    <property type="protein sequence ID" value="PSC02690.1"/>
    <property type="molecule type" value="Genomic_DNA"/>
</dbReference>
<protein>
    <submittedName>
        <fullName evidence="1">Uncharacterized protein</fullName>
    </submittedName>
</protein>
<dbReference type="Proteomes" id="UP000239772">
    <property type="component" value="Unassembled WGS sequence"/>
</dbReference>
<sequence length="212" mass="23138">MHSEVQTGSLSRRTVRQDEHVGRLTLAAWDRIIAVTGIAPAPDVFVLADVVGDALANIEVNRAMASVPTYKAALDFQTKARAAALAWQQLADDRASGMTEAQKAAQKLQATALLQYAEANLRRAELLRGKHDCEHDYGKAWFNGAVAELAEAFAVVFGRRAGYSNRMADAEGPFVSFATQILLEAGIRNRNKEPYARTAVVKALKENRRANS</sequence>
<dbReference type="AlphaFoldDB" id="A0A2T1HM08"/>
<evidence type="ECO:0000313" key="1">
    <source>
        <dbReference type="EMBL" id="PSC02690.1"/>
    </source>
</evidence>
<comment type="caution">
    <text evidence="1">The sequence shown here is derived from an EMBL/GenBank/DDBJ whole genome shotgun (WGS) entry which is preliminary data.</text>
</comment>
<gene>
    <name evidence="1" type="ORF">SLNSH_22785</name>
</gene>
<accession>A0A2T1HM08</accession>